<comment type="caution">
    <text evidence="8">The sequence shown here is derived from an EMBL/GenBank/DDBJ whole genome shotgun (WGS) entry which is preliminary data.</text>
</comment>
<dbReference type="SMART" id="SM00174">
    <property type="entry name" value="RHO"/>
    <property type="match status" value="1"/>
</dbReference>
<name>A0AB34GC33_ESCRO</name>
<dbReference type="GO" id="GO:0003924">
    <property type="term" value="F:GTPase activity"/>
    <property type="evidence" value="ECO:0007669"/>
    <property type="project" value="InterPro"/>
</dbReference>
<dbReference type="SMART" id="SM00175">
    <property type="entry name" value="RAB"/>
    <property type="match status" value="1"/>
</dbReference>
<evidence type="ECO:0000256" key="4">
    <source>
        <dbReference type="ARBA" id="ARBA00022801"/>
    </source>
</evidence>
<reference evidence="8 9" key="1">
    <citation type="submission" date="2022-11" db="EMBL/GenBank/DDBJ databases">
        <title>Whole genome sequence of Eschrichtius robustus ER-17-0199.</title>
        <authorList>
            <person name="Bruniche-Olsen A."/>
            <person name="Black A.N."/>
            <person name="Fields C.J."/>
            <person name="Walden K."/>
            <person name="Dewoody J.A."/>
        </authorList>
    </citation>
    <scope>NUCLEOTIDE SEQUENCE [LARGE SCALE GENOMIC DNA]</scope>
    <source>
        <strain evidence="8">ER-17-0199</strain>
        <tissue evidence="8">Blubber</tissue>
    </source>
</reference>
<dbReference type="SUPFAM" id="SSF52540">
    <property type="entry name" value="P-loop containing nucleoside triphosphate hydrolases"/>
    <property type="match status" value="1"/>
</dbReference>
<evidence type="ECO:0000256" key="5">
    <source>
        <dbReference type="ARBA" id="ARBA00023134"/>
    </source>
</evidence>
<evidence type="ECO:0000256" key="6">
    <source>
        <dbReference type="ARBA" id="ARBA00023289"/>
    </source>
</evidence>
<evidence type="ECO:0000313" key="9">
    <source>
        <dbReference type="Proteomes" id="UP001159641"/>
    </source>
</evidence>
<comment type="subcellular location">
    <subcellularLocation>
        <location evidence="7">Endomembrane system</location>
        <topology evidence="7">Lipid-anchor</topology>
    </subcellularLocation>
</comment>
<comment type="cofactor">
    <cofactor evidence="1">
        <name>Mg(2+)</name>
        <dbReference type="ChEBI" id="CHEBI:18420"/>
    </cofactor>
</comment>
<dbReference type="Pfam" id="PF00071">
    <property type="entry name" value="Ras"/>
    <property type="match status" value="1"/>
</dbReference>
<dbReference type="AlphaFoldDB" id="A0AB34GC33"/>
<dbReference type="Gene3D" id="3.40.50.300">
    <property type="entry name" value="P-loop containing nucleotide triphosphate hydrolases"/>
    <property type="match status" value="1"/>
</dbReference>
<dbReference type="SMART" id="SM00173">
    <property type="entry name" value="RAS"/>
    <property type="match status" value="1"/>
</dbReference>
<protein>
    <recommendedName>
        <fullName evidence="10">Ras-related protein Rab-31</fullName>
    </recommendedName>
</protein>
<dbReference type="NCBIfam" id="TIGR00231">
    <property type="entry name" value="small_GTP"/>
    <property type="match status" value="1"/>
</dbReference>
<dbReference type="PROSITE" id="PS51419">
    <property type="entry name" value="RAB"/>
    <property type="match status" value="1"/>
</dbReference>
<dbReference type="FunFam" id="3.40.50.300:FF:000808">
    <property type="entry name" value="Small GTP-binding protein, putative"/>
    <property type="match status" value="1"/>
</dbReference>
<dbReference type="EMBL" id="JAIQCJ010002358">
    <property type="protein sequence ID" value="KAJ8776662.1"/>
    <property type="molecule type" value="Genomic_DNA"/>
</dbReference>
<organism evidence="8 9">
    <name type="scientific">Eschrichtius robustus</name>
    <name type="common">California gray whale</name>
    <name type="synonym">Eschrichtius gibbosus</name>
    <dbReference type="NCBI Taxonomy" id="9764"/>
    <lineage>
        <taxon>Eukaryota</taxon>
        <taxon>Metazoa</taxon>
        <taxon>Chordata</taxon>
        <taxon>Craniata</taxon>
        <taxon>Vertebrata</taxon>
        <taxon>Euteleostomi</taxon>
        <taxon>Mammalia</taxon>
        <taxon>Eutheria</taxon>
        <taxon>Laurasiatheria</taxon>
        <taxon>Artiodactyla</taxon>
        <taxon>Whippomorpha</taxon>
        <taxon>Cetacea</taxon>
        <taxon>Mysticeti</taxon>
        <taxon>Eschrichtiidae</taxon>
        <taxon>Eschrichtius</taxon>
    </lineage>
</organism>
<keyword evidence="6" id="KW-0636">Prenylation</keyword>
<evidence type="ECO:0008006" key="10">
    <source>
        <dbReference type="Google" id="ProtNLM"/>
    </source>
</evidence>
<evidence type="ECO:0000313" key="8">
    <source>
        <dbReference type="EMBL" id="KAJ8776662.1"/>
    </source>
</evidence>
<accession>A0AB34GC33</accession>
<dbReference type="PRINTS" id="PR00449">
    <property type="entry name" value="RASTRNSFRMNG"/>
</dbReference>
<proteinExistence type="inferred from homology"/>
<gene>
    <name evidence="8" type="ORF">J1605_015251</name>
</gene>
<dbReference type="InterPro" id="IPR001806">
    <property type="entry name" value="Small_GTPase"/>
</dbReference>
<dbReference type="GO" id="GO:0005525">
    <property type="term" value="F:GTP binding"/>
    <property type="evidence" value="ECO:0007669"/>
    <property type="project" value="UniProtKB-KW"/>
</dbReference>
<keyword evidence="3" id="KW-0547">Nucleotide-binding</keyword>
<dbReference type="GO" id="GO:0012505">
    <property type="term" value="C:endomembrane system"/>
    <property type="evidence" value="ECO:0007669"/>
    <property type="project" value="UniProtKB-SubCell"/>
</dbReference>
<dbReference type="Proteomes" id="UP001159641">
    <property type="component" value="Unassembled WGS sequence"/>
</dbReference>
<dbReference type="InterPro" id="IPR005225">
    <property type="entry name" value="Small_GTP-bd"/>
</dbReference>
<dbReference type="PANTHER" id="PTHR47978">
    <property type="match status" value="1"/>
</dbReference>
<keyword evidence="6" id="KW-0449">Lipoprotein</keyword>
<keyword evidence="5" id="KW-0342">GTP-binding</keyword>
<keyword evidence="9" id="KW-1185">Reference proteome</keyword>
<comment type="similarity">
    <text evidence="2">Belongs to the small GTPase superfamily. Rab family.</text>
</comment>
<evidence type="ECO:0000256" key="1">
    <source>
        <dbReference type="ARBA" id="ARBA00001946"/>
    </source>
</evidence>
<sequence>MHVGLEPWSPGASPSLRGRAPCCWGEAVKGPPSSQLGRRAAWVAAQFFRVQCLRGCEDCRMARDTGVGKSSIVCRFVQDHFDHNISPTIGASFMTKTVPCGNELHKFLIWDTAGQERFHSLAPMYYRGSAAAVIVYDITKQDSFHTLKKWVKELKEHGPENIVMAIAGNKCDLSDIRSSSSSLPPFLHLTMTVVRRKDAIVGWFASI</sequence>
<keyword evidence="4" id="KW-0378">Hydrolase</keyword>
<evidence type="ECO:0000256" key="2">
    <source>
        <dbReference type="ARBA" id="ARBA00006270"/>
    </source>
</evidence>
<dbReference type="InterPro" id="IPR027417">
    <property type="entry name" value="P-loop_NTPase"/>
</dbReference>
<evidence type="ECO:0000256" key="3">
    <source>
        <dbReference type="ARBA" id="ARBA00022741"/>
    </source>
</evidence>
<evidence type="ECO:0000256" key="7">
    <source>
        <dbReference type="ARBA" id="ARBA00037868"/>
    </source>
</evidence>